<dbReference type="EMBL" id="CP059851">
    <property type="protein sequence ID" value="QMW22605.1"/>
    <property type="molecule type" value="Genomic_DNA"/>
</dbReference>
<dbReference type="Pfam" id="PF00440">
    <property type="entry name" value="TetR_N"/>
    <property type="match status" value="1"/>
</dbReference>
<dbReference type="InterPro" id="IPR050109">
    <property type="entry name" value="HTH-type_TetR-like_transc_reg"/>
</dbReference>
<feature type="domain" description="HTH tetR-type" evidence="5">
    <location>
        <begin position="16"/>
        <end position="76"/>
    </location>
</feature>
<evidence type="ECO:0000256" key="4">
    <source>
        <dbReference type="PROSITE-ProRule" id="PRU00335"/>
    </source>
</evidence>
<dbReference type="GO" id="GO:0000976">
    <property type="term" value="F:transcription cis-regulatory region binding"/>
    <property type="evidence" value="ECO:0007669"/>
    <property type="project" value="TreeGrafter"/>
</dbReference>
<dbReference type="PANTHER" id="PTHR30055:SF234">
    <property type="entry name" value="HTH-TYPE TRANSCRIPTIONAL REGULATOR BETI"/>
    <property type="match status" value="1"/>
</dbReference>
<dbReference type="InterPro" id="IPR001647">
    <property type="entry name" value="HTH_TetR"/>
</dbReference>
<dbReference type="SUPFAM" id="SSF46689">
    <property type="entry name" value="Homeodomain-like"/>
    <property type="match status" value="1"/>
</dbReference>
<dbReference type="PRINTS" id="PR00455">
    <property type="entry name" value="HTHTETR"/>
</dbReference>
<feature type="DNA-binding region" description="H-T-H motif" evidence="4">
    <location>
        <begin position="39"/>
        <end position="58"/>
    </location>
</feature>
<proteinExistence type="predicted"/>
<dbReference type="KEGG" id="sand:H3309_15025"/>
<evidence type="ECO:0000259" key="5">
    <source>
        <dbReference type="PROSITE" id="PS50977"/>
    </source>
</evidence>
<protein>
    <submittedName>
        <fullName evidence="6">TetR/AcrR family transcriptional regulator</fullName>
    </submittedName>
</protein>
<keyword evidence="1" id="KW-0805">Transcription regulation</keyword>
<dbReference type="GO" id="GO:0003700">
    <property type="term" value="F:DNA-binding transcription factor activity"/>
    <property type="evidence" value="ECO:0007669"/>
    <property type="project" value="TreeGrafter"/>
</dbReference>
<keyword evidence="2 4" id="KW-0238">DNA-binding</keyword>
<dbReference type="PROSITE" id="PS50977">
    <property type="entry name" value="HTH_TETR_2"/>
    <property type="match status" value="1"/>
</dbReference>
<evidence type="ECO:0000256" key="1">
    <source>
        <dbReference type="ARBA" id="ARBA00023015"/>
    </source>
</evidence>
<dbReference type="Gene3D" id="1.10.357.10">
    <property type="entry name" value="Tetracycline Repressor, domain 2"/>
    <property type="match status" value="1"/>
</dbReference>
<keyword evidence="7" id="KW-1185">Reference proteome</keyword>
<reference evidence="6 7" key="1">
    <citation type="submission" date="2020-07" db="EMBL/GenBank/DDBJ databases">
        <title>Complete genome sequence for Sandaracinobacter sp. M6.</title>
        <authorList>
            <person name="Tang Y."/>
            <person name="Liu Q."/>
            <person name="Guo Z."/>
            <person name="Lei P."/>
            <person name="Huang B."/>
        </authorList>
    </citation>
    <scope>NUCLEOTIDE SEQUENCE [LARGE SCALE GENOMIC DNA]</scope>
    <source>
        <strain evidence="6 7">M6</strain>
    </source>
</reference>
<evidence type="ECO:0000256" key="3">
    <source>
        <dbReference type="ARBA" id="ARBA00023163"/>
    </source>
</evidence>
<evidence type="ECO:0000256" key="2">
    <source>
        <dbReference type="ARBA" id="ARBA00023125"/>
    </source>
</evidence>
<name>A0A7G5IGW3_9SPHN</name>
<accession>A0A7G5IGW3</accession>
<dbReference type="RefSeq" id="WP_182295649.1">
    <property type="nucleotide sequence ID" value="NZ_CP059851.1"/>
</dbReference>
<dbReference type="Proteomes" id="UP000515292">
    <property type="component" value="Chromosome"/>
</dbReference>
<dbReference type="PANTHER" id="PTHR30055">
    <property type="entry name" value="HTH-TYPE TRANSCRIPTIONAL REGULATOR RUTR"/>
    <property type="match status" value="1"/>
</dbReference>
<dbReference type="InterPro" id="IPR009057">
    <property type="entry name" value="Homeodomain-like_sf"/>
</dbReference>
<keyword evidence="3" id="KW-0804">Transcription</keyword>
<dbReference type="AlphaFoldDB" id="A0A7G5IGW3"/>
<sequence>MASKASDARARRYDPTETRQRVVEAAYQLFATRGYAQTGTADIAREADVSEGSIFYHFGSKRALLAELGRLHGEKMVAAMQGDDAIEDLEPGINIRRCFAFCVENETWERMAEAGAPCPSGSGKGHKNHNPEAEPFFNAAREVTQRWVTEQLVRSFAKRGITGIDPEIAASLTFTVVGDALQMAFGDPATPPERIAFIQEQCVRFVRAACGYPADLD</sequence>
<gene>
    <name evidence="6" type="ORF">H3309_15025</name>
</gene>
<evidence type="ECO:0000313" key="7">
    <source>
        <dbReference type="Proteomes" id="UP000515292"/>
    </source>
</evidence>
<organism evidence="6 7">
    <name type="scientific">Sandaracinobacteroides saxicola</name>
    <dbReference type="NCBI Taxonomy" id="2759707"/>
    <lineage>
        <taxon>Bacteria</taxon>
        <taxon>Pseudomonadati</taxon>
        <taxon>Pseudomonadota</taxon>
        <taxon>Alphaproteobacteria</taxon>
        <taxon>Sphingomonadales</taxon>
        <taxon>Sphingosinicellaceae</taxon>
        <taxon>Sandaracinobacteroides</taxon>
    </lineage>
</organism>
<evidence type="ECO:0000313" key="6">
    <source>
        <dbReference type="EMBL" id="QMW22605.1"/>
    </source>
</evidence>